<feature type="domain" description="DUF397" evidence="1">
    <location>
        <begin position="2"/>
        <end position="28"/>
    </location>
</feature>
<gene>
    <name evidence="2" type="ORF">ACFPN6_04475</name>
</gene>
<name>A0ABW0D0J4_STRFI</name>
<accession>A0ABW0D0J4</accession>
<sequence length="37" mass="4003">MAIRDSERPTLGPLSFPAVAFNAFVEALTSDDPPVDR</sequence>
<evidence type="ECO:0000313" key="2">
    <source>
        <dbReference type="EMBL" id="MFC5223869.1"/>
    </source>
</evidence>
<evidence type="ECO:0000259" key="1">
    <source>
        <dbReference type="Pfam" id="PF04149"/>
    </source>
</evidence>
<dbReference type="EMBL" id="JBHSKL010000004">
    <property type="protein sequence ID" value="MFC5223869.1"/>
    <property type="molecule type" value="Genomic_DNA"/>
</dbReference>
<dbReference type="RefSeq" id="WP_344644990.1">
    <property type="nucleotide sequence ID" value="NZ_BAAASS010000012.1"/>
</dbReference>
<reference evidence="3" key="1">
    <citation type="journal article" date="2019" name="Int. J. Syst. Evol. Microbiol.">
        <title>The Global Catalogue of Microorganisms (GCM) 10K type strain sequencing project: providing services to taxonomists for standard genome sequencing and annotation.</title>
        <authorList>
            <consortium name="The Broad Institute Genomics Platform"/>
            <consortium name="The Broad Institute Genome Sequencing Center for Infectious Disease"/>
            <person name="Wu L."/>
            <person name="Ma J."/>
        </authorList>
    </citation>
    <scope>NUCLEOTIDE SEQUENCE [LARGE SCALE GENOMIC DNA]</scope>
    <source>
        <strain evidence="3">CCM 8479</strain>
    </source>
</reference>
<keyword evidence="3" id="KW-1185">Reference proteome</keyword>
<evidence type="ECO:0000313" key="3">
    <source>
        <dbReference type="Proteomes" id="UP001596156"/>
    </source>
</evidence>
<proteinExistence type="predicted"/>
<dbReference type="Proteomes" id="UP001596156">
    <property type="component" value="Unassembled WGS sequence"/>
</dbReference>
<dbReference type="InterPro" id="IPR007278">
    <property type="entry name" value="DUF397"/>
</dbReference>
<comment type="caution">
    <text evidence="2">The sequence shown here is derived from an EMBL/GenBank/DDBJ whole genome shotgun (WGS) entry which is preliminary data.</text>
</comment>
<protein>
    <submittedName>
        <fullName evidence="2">DUF397 domain-containing protein</fullName>
    </submittedName>
</protein>
<dbReference type="Pfam" id="PF04149">
    <property type="entry name" value="DUF397"/>
    <property type="match status" value="1"/>
</dbReference>
<organism evidence="2 3">
    <name type="scientific">Streptomyces fimbriatus</name>
    <dbReference type="NCBI Taxonomy" id="68197"/>
    <lineage>
        <taxon>Bacteria</taxon>
        <taxon>Bacillati</taxon>
        <taxon>Actinomycetota</taxon>
        <taxon>Actinomycetes</taxon>
        <taxon>Kitasatosporales</taxon>
        <taxon>Streptomycetaceae</taxon>
        <taxon>Streptomyces</taxon>
    </lineage>
</organism>